<feature type="transmembrane region" description="Helical" evidence="12">
    <location>
        <begin position="613"/>
        <end position="634"/>
    </location>
</feature>
<dbReference type="eggNOG" id="COG1807">
    <property type="taxonomic scope" value="Bacteria"/>
</dbReference>
<dbReference type="EMBL" id="BANU01000020">
    <property type="protein sequence ID" value="GAC61709.1"/>
    <property type="molecule type" value="Genomic_DNA"/>
</dbReference>
<evidence type="ECO:0000256" key="4">
    <source>
        <dbReference type="ARBA" id="ARBA00022475"/>
    </source>
</evidence>
<feature type="transmembrane region" description="Helical" evidence="12">
    <location>
        <begin position="264"/>
        <end position="283"/>
    </location>
</feature>
<comment type="function">
    <text evidence="1">Arabinosyl transferase responsible for the polymerization of arabinose into the arabinan of arabinogalactan.</text>
</comment>
<feature type="transmembrane region" description="Helical" evidence="12">
    <location>
        <begin position="27"/>
        <end position="46"/>
    </location>
</feature>
<keyword evidence="8 12" id="KW-1133">Transmembrane helix</keyword>
<dbReference type="InterPro" id="IPR007680">
    <property type="entry name" value="Arabino_trans_central"/>
</dbReference>
<evidence type="ECO:0000259" key="15">
    <source>
        <dbReference type="Pfam" id="PF17689"/>
    </source>
</evidence>
<reference evidence="16 17" key="1">
    <citation type="submission" date="2012-12" db="EMBL/GenBank/DDBJ databases">
        <title>Whole genome shotgun sequence of Gordonia sihwensis NBRC 108236.</title>
        <authorList>
            <person name="Yoshida I."/>
            <person name="Hosoyama A."/>
            <person name="Tsuchikane K."/>
            <person name="Ando Y."/>
            <person name="Baba S."/>
            <person name="Ohji S."/>
            <person name="Hamada M."/>
            <person name="Tamura T."/>
            <person name="Yamazoe A."/>
            <person name="Yamazaki S."/>
            <person name="Fujita N."/>
        </authorList>
    </citation>
    <scope>NUCLEOTIDE SEQUENCE [LARGE SCALE GENOMIC DNA]</scope>
    <source>
        <strain evidence="16 17">NBRC 108236</strain>
    </source>
</reference>
<feature type="transmembrane region" description="Helical" evidence="12">
    <location>
        <begin position="556"/>
        <end position="574"/>
    </location>
</feature>
<evidence type="ECO:0000256" key="6">
    <source>
        <dbReference type="ARBA" id="ARBA00022679"/>
    </source>
</evidence>
<keyword evidence="5" id="KW-0328">Glycosyltransferase</keyword>
<keyword evidence="10" id="KW-0961">Cell wall biogenesis/degradation</keyword>
<keyword evidence="6 16" id="KW-0808">Transferase</keyword>
<keyword evidence="17" id="KW-1185">Reference proteome</keyword>
<dbReference type="InterPro" id="IPR032731">
    <property type="entry name" value="Arabino_trans_C"/>
</dbReference>
<dbReference type="Pfam" id="PF17689">
    <property type="entry name" value="Arabino_trans_N"/>
    <property type="match status" value="1"/>
</dbReference>
<evidence type="ECO:0000313" key="17">
    <source>
        <dbReference type="Proteomes" id="UP000035083"/>
    </source>
</evidence>
<dbReference type="InterPro" id="IPR040920">
    <property type="entry name" value="Arabino_trans_N"/>
</dbReference>
<evidence type="ECO:0000256" key="5">
    <source>
        <dbReference type="ARBA" id="ARBA00022676"/>
    </source>
</evidence>
<dbReference type="InterPro" id="IPR027451">
    <property type="entry name" value="EmbABC_dom1"/>
</dbReference>
<dbReference type="InterPro" id="IPR042486">
    <property type="entry name" value="Arabino_trans_C_2"/>
</dbReference>
<evidence type="ECO:0000259" key="13">
    <source>
        <dbReference type="Pfam" id="PF04602"/>
    </source>
</evidence>
<dbReference type="GO" id="GO:0005886">
    <property type="term" value="C:plasma membrane"/>
    <property type="evidence" value="ECO:0007669"/>
    <property type="project" value="UniProtKB-SubCell"/>
</dbReference>
<evidence type="ECO:0000313" key="16">
    <source>
        <dbReference type="EMBL" id="GAC61709.1"/>
    </source>
</evidence>
<evidence type="ECO:0000256" key="3">
    <source>
        <dbReference type="ARBA" id="ARBA00008195"/>
    </source>
</evidence>
<protein>
    <submittedName>
        <fullName evidence="16">Putative arabinosyltransferase</fullName>
    </submittedName>
</protein>
<evidence type="ECO:0000256" key="11">
    <source>
        <dbReference type="SAM" id="MobiDB-lite"/>
    </source>
</evidence>
<evidence type="ECO:0000256" key="12">
    <source>
        <dbReference type="SAM" id="Phobius"/>
    </source>
</evidence>
<feature type="transmembrane region" description="Helical" evidence="12">
    <location>
        <begin position="219"/>
        <end position="239"/>
    </location>
</feature>
<feature type="transmembrane region" description="Helical" evidence="12">
    <location>
        <begin position="460"/>
        <end position="480"/>
    </location>
</feature>
<sequence length="1111" mass="116722">MPDPTPTPPDAEPDRPSSPLTASTARWVAIVAGLIAVVAAIVTPLLPVATTSATISWPQGQSLNPDNPSIVAPLIAQTAQDVDITLDCRVLAQLPAGKTTVLSTMPPGAQKAASKALTVTATDSAVSVLFRSNLAAVADRGEIASGRCERLHIFSSATATGAQFVGLGPAKILEPDTRPQIDGLFTSLTAAQVKAAGDGIRSRIVIDDRYESHASAAKIAAMVIAVLATLVALFALWCLDRIHGHTGALIARSGSRLSRLRPKVYDLVVSGVLLLWTFLGAGAPDDGYILNMGRTAGEAGYMSNYYRFYGIAEAPFDWYYSFLALWAKVSPTILWMHIPQLVAGVASWLILSRVVLPHFGKAVARNAWAEWTVGAVFLAFWLPFCSGLRGEAIIVLGSLLTWWATESAITRRRILPAALAATVAGLTLALAPQGVVGVAILLVAARPMLHVLIDRRRESGLLALLAPIAAAGTVVAVVVFRDQTLMTVLEAMKIRYQTGPIVPWHQEFLRYYFLSVGTPDGALARRIPVLLTFVAAFLVAAVLLRRGGIKGVATSPAWRMIGAFGVTLMLLFGTPTKWTIQFGVLTGLGSALAALAAIAIAQSGARSLRNLSALTAGLLFALAAAAAGTNAWPYAYNLGIPWFNIAPVAAGFEVSTILLALAVVAVAVTLWLHLRNDYIANKGLAHHAEGVPDSPADKRRIALASTPLLVIASLMVVATILAFGRAVVIRHPAMTVASNNVDALTGNTCGMADQVLAEPDPNANMLTPAGGASPTAALTGADPVGFTPDGIPDDLSPDTRSSRAGQMHVGGSTSKPFAIIGGLGAGTTGGVGPKTVNGSTALLPFGLDPKTTPVLGSYGYNANAHLTTGWYELPARDASPLIAFATAGAVSTIDADGVPTFGQKLVVQFGKKGPGGSFVQVGPEVVPIDPGPVIPNRPWRNLRVPMTQVPPQAEVMRLVLADTNLGPMQFIGITPPRAPKLQTLQELVGSTAPVLIDFPVAAHFPCQRPLAIRHGVAEVPDWRILPDYVTANSQSKTWMAANSGGLLAVTEGATSQVTVPTYLRDDWHQDWGSLEKEFPLSPGAVPAAIVTDPVRTWGWTRTGSIRVEPSK</sequence>
<feature type="compositionally biased region" description="Pro residues" evidence="11">
    <location>
        <begin position="1"/>
        <end position="10"/>
    </location>
</feature>
<dbReference type="GO" id="GO:0052636">
    <property type="term" value="F:arabinosyltransferase activity"/>
    <property type="evidence" value="ECO:0007669"/>
    <property type="project" value="InterPro"/>
</dbReference>
<proteinExistence type="inferred from homology"/>
<feature type="region of interest" description="Disordered" evidence="11">
    <location>
        <begin position="1"/>
        <end position="20"/>
    </location>
</feature>
<dbReference type="Gene3D" id="3.40.190.160">
    <property type="match status" value="1"/>
</dbReference>
<comment type="caution">
    <text evidence="16">The sequence shown here is derived from an EMBL/GenBank/DDBJ whole genome shotgun (WGS) entry which is preliminary data.</text>
</comment>
<dbReference type="RefSeq" id="WP_006897111.1">
    <property type="nucleotide sequence ID" value="NZ_BANU01000020.1"/>
</dbReference>
<dbReference type="Gene3D" id="2.60.120.610">
    <property type="entry name" value="arabinofuranosyltransferase like domain"/>
    <property type="match status" value="1"/>
</dbReference>
<gene>
    <name evidence="16" type="ORF">GSI01S_20_00610</name>
</gene>
<dbReference type="Proteomes" id="UP000035083">
    <property type="component" value="Unassembled WGS sequence"/>
</dbReference>
<feature type="domain" description="Arabinofuranosyltransferase central" evidence="13">
    <location>
        <begin position="214"/>
        <end position="675"/>
    </location>
</feature>
<feature type="domain" description="Arabinosyltransferas concanavalin like" evidence="15">
    <location>
        <begin position="51"/>
        <end position="209"/>
    </location>
</feature>
<evidence type="ECO:0000256" key="2">
    <source>
        <dbReference type="ARBA" id="ARBA00004651"/>
    </source>
</evidence>
<feature type="domain" description="Arabinosyltransferase C-terminal" evidence="14">
    <location>
        <begin position="722"/>
        <end position="1106"/>
    </location>
</feature>
<dbReference type="AlphaFoldDB" id="L7LLF6"/>
<evidence type="ECO:0000256" key="8">
    <source>
        <dbReference type="ARBA" id="ARBA00022989"/>
    </source>
</evidence>
<accession>L7LLF6</accession>
<evidence type="ECO:0000256" key="1">
    <source>
        <dbReference type="ARBA" id="ARBA00003001"/>
    </source>
</evidence>
<feature type="transmembrane region" description="Helical" evidence="12">
    <location>
        <begin position="708"/>
        <end position="728"/>
    </location>
</feature>
<comment type="subcellular location">
    <subcellularLocation>
        <location evidence="2">Cell membrane</location>
        <topology evidence="2">Multi-pass membrane protein</topology>
    </subcellularLocation>
</comment>
<dbReference type="Pfam" id="PF04602">
    <property type="entry name" value="Arabinose_trans"/>
    <property type="match status" value="1"/>
</dbReference>
<feature type="transmembrane region" description="Helical" evidence="12">
    <location>
        <begin position="523"/>
        <end position="544"/>
    </location>
</feature>
<evidence type="ECO:0000256" key="9">
    <source>
        <dbReference type="ARBA" id="ARBA00023136"/>
    </source>
</evidence>
<dbReference type="Pfam" id="PF14896">
    <property type="entry name" value="Arabino_trans_C"/>
    <property type="match status" value="1"/>
</dbReference>
<keyword evidence="9 12" id="KW-0472">Membrane</keyword>
<evidence type="ECO:0000256" key="7">
    <source>
        <dbReference type="ARBA" id="ARBA00022692"/>
    </source>
</evidence>
<dbReference type="Gene3D" id="2.60.120.940">
    <property type="entry name" value="EmbC, C-terminal domain, subdomain 2"/>
    <property type="match status" value="1"/>
</dbReference>
<evidence type="ECO:0000256" key="10">
    <source>
        <dbReference type="ARBA" id="ARBA00023316"/>
    </source>
</evidence>
<feature type="transmembrane region" description="Helical" evidence="12">
    <location>
        <begin position="363"/>
        <end position="382"/>
    </location>
</feature>
<name>L7LLF6_9ACTN</name>
<keyword evidence="7 12" id="KW-0812">Transmembrane</keyword>
<dbReference type="GO" id="GO:0071766">
    <property type="term" value="P:Actinobacterium-type cell wall biogenesis"/>
    <property type="evidence" value="ECO:0007669"/>
    <property type="project" value="InterPro"/>
</dbReference>
<keyword evidence="4" id="KW-1003">Cell membrane</keyword>
<organism evidence="16 17">
    <name type="scientific">Gordonia sihwensis NBRC 108236</name>
    <dbReference type="NCBI Taxonomy" id="1223544"/>
    <lineage>
        <taxon>Bacteria</taxon>
        <taxon>Bacillati</taxon>
        <taxon>Actinomycetota</taxon>
        <taxon>Actinomycetes</taxon>
        <taxon>Mycobacteriales</taxon>
        <taxon>Gordoniaceae</taxon>
        <taxon>Gordonia</taxon>
    </lineage>
</organism>
<comment type="similarity">
    <text evidence="3">Belongs to the emb family.</text>
</comment>
<dbReference type="GO" id="GO:0071555">
    <property type="term" value="P:cell wall organization"/>
    <property type="evidence" value="ECO:0007669"/>
    <property type="project" value="UniProtKB-KW"/>
</dbReference>
<feature type="transmembrane region" description="Helical" evidence="12">
    <location>
        <begin position="333"/>
        <end position="351"/>
    </location>
</feature>
<feature type="transmembrane region" description="Helical" evidence="12">
    <location>
        <begin position="580"/>
        <end position="601"/>
    </location>
</feature>
<evidence type="ECO:0000259" key="14">
    <source>
        <dbReference type="Pfam" id="PF14896"/>
    </source>
</evidence>
<feature type="transmembrane region" description="Helical" evidence="12">
    <location>
        <begin position="654"/>
        <end position="674"/>
    </location>
</feature>